<sequence length="175" mass="19720">MPRKLVPRKPCGWLHRWTCDPSEEIRGVAVVDLRLVYSDLVRFEIELWGAVDARLQAECDLQLTWFEVMRLLGERGGCRVLDIAEEFRITVGGTSKVVDRVEAAGYCRRRANPDDRRSSIVELTASGRRLLAKAAKVFDDELEIRIGSVLPERSLKQLAAALSRLRAAHRASAHA</sequence>
<keyword evidence="3" id="KW-1185">Reference proteome</keyword>
<dbReference type="InterPro" id="IPR036390">
    <property type="entry name" value="WH_DNA-bd_sf"/>
</dbReference>
<dbReference type="Pfam" id="PF01047">
    <property type="entry name" value="MarR"/>
    <property type="match status" value="1"/>
</dbReference>
<dbReference type="PANTHER" id="PTHR33164:SF94">
    <property type="entry name" value="TRANSCRIPTIONAL REGULATORY PROTEIN-RELATED"/>
    <property type="match status" value="1"/>
</dbReference>
<organism evidence="2 3">
    <name type="scientific">Lentzea alba</name>
    <dbReference type="NCBI Taxonomy" id="2714351"/>
    <lineage>
        <taxon>Bacteria</taxon>
        <taxon>Bacillati</taxon>
        <taxon>Actinomycetota</taxon>
        <taxon>Actinomycetes</taxon>
        <taxon>Pseudonocardiales</taxon>
        <taxon>Pseudonocardiaceae</taxon>
        <taxon>Lentzea</taxon>
    </lineage>
</organism>
<evidence type="ECO:0000313" key="2">
    <source>
        <dbReference type="EMBL" id="NGY63089.1"/>
    </source>
</evidence>
<dbReference type="Gene3D" id="1.10.10.10">
    <property type="entry name" value="Winged helix-like DNA-binding domain superfamily/Winged helix DNA-binding domain"/>
    <property type="match status" value="1"/>
</dbReference>
<dbReference type="Proteomes" id="UP000481360">
    <property type="component" value="Unassembled WGS sequence"/>
</dbReference>
<evidence type="ECO:0000259" key="1">
    <source>
        <dbReference type="PROSITE" id="PS50995"/>
    </source>
</evidence>
<feature type="domain" description="HTH marR-type" evidence="1">
    <location>
        <begin position="33"/>
        <end position="167"/>
    </location>
</feature>
<name>A0A7C9RUD4_9PSEU</name>
<dbReference type="EMBL" id="JAAMPJ010000009">
    <property type="protein sequence ID" value="NGY63089.1"/>
    <property type="molecule type" value="Genomic_DNA"/>
</dbReference>
<protein>
    <submittedName>
        <fullName evidence="2">MarR family transcriptional regulator</fullName>
    </submittedName>
</protein>
<accession>A0A7C9RUD4</accession>
<dbReference type="PRINTS" id="PR00598">
    <property type="entry name" value="HTHMARR"/>
</dbReference>
<dbReference type="GO" id="GO:0003700">
    <property type="term" value="F:DNA-binding transcription factor activity"/>
    <property type="evidence" value="ECO:0007669"/>
    <property type="project" value="InterPro"/>
</dbReference>
<dbReference type="InterPro" id="IPR000835">
    <property type="entry name" value="HTH_MarR-typ"/>
</dbReference>
<dbReference type="InterPro" id="IPR036388">
    <property type="entry name" value="WH-like_DNA-bd_sf"/>
</dbReference>
<reference evidence="2 3" key="1">
    <citation type="submission" date="2020-03" db="EMBL/GenBank/DDBJ databases">
        <title>Isolation and identification of active actinomycetes.</title>
        <authorList>
            <person name="Sun X."/>
        </authorList>
    </citation>
    <scope>NUCLEOTIDE SEQUENCE [LARGE SCALE GENOMIC DNA]</scope>
    <source>
        <strain evidence="2 3">NEAU-D13</strain>
    </source>
</reference>
<gene>
    <name evidence="2" type="ORF">G7043_29630</name>
</gene>
<evidence type="ECO:0000313" key="3">
    <source>
        <dbReference type="Proteomes" id="UP000481360"/>
    </source>
</evidence>
<dbReference type="SMART" id="SM00347">
    <property type="entry name" value="HTH_MARR"/>
    <property type="match status" value="1"/>
</dbReference>
<comment type="caution">
    <text evidence="2">The sequence shown here is derived from an EMBL/GenBank/DDBJ whole genome shotgun (WGS) entry which is preliminary data.</text>
</comment>
<proteinExistence type="predicted"/>
<dbReference type="PROSITE" id="PS50995">
    <property type="entry name" value="HTH_MARR_2"/>
    <property type="match status" value="1"/>
</dbReference>
<dbReference type="GO" id="GO:0006950">
    <property type="term" value="P:response to stress"/>
    <property type="evidence" value="ECO:0007669"/>
    <property type="project" value="TreeGrafter"/>
</dbReference>
<dbReference type="InterPro" id="IPR039422">
    <property type="entry name" value="MarR/SlyA-like"/>
</dbReference>
<dbReference type="AlphaFoldDB" id="A0A7C9RUD4"/>
<dbReference type="PANTHER" id="PTHR33164">
    <property type="entry name" value="TRANSCRIPTIONAL REGULATOR, MARR FAMILY"/>
    <property type="match status" value="1"/>
</dbReference>
<dbReference type="SUPFAM" id="SSF46785">
    <property type="entry name" value="Winged helix' DNA-binding domain"/>
    <property type="match status" value="1"/>
</dbReference>